<feature type="compositionally biased region" description="Low complexity" evidence="1">
    <location>
        <begin position="83"/>
        <end position="107"/>
    </location>
</feature>
<dbReference type="RefSeq" id="XP_033389712.1">
    <property type="nucleotide sequence ID" value="XM_033525643.1"/>
</dbReference>
<feature type="region of interest" description="Disordered" evidence="1">
    <location>
        <begin position="79"/>
        <end position="111"/>
    </location>
</feature>
<gene>
    <name evidence="2" type="ORF">BU24DRAFT_404387</name>
</gene>
<evidence type="ECO:0000313" key="3">
    <source>
        <dbReference type="Proteomes" id="UP000799778"/>
    </source>
</evidence>
<protein>
    <submittedName>
        <fullName evidence="2">Uncharacterized protein</fullName>
    </submittedName>
</protein>
<name>A0A6A5Y806_9PLEO</name>
<organism evidence="2 3">
    <name type="scientific">Aaosphaeria arxii CBS 175.79</name>
    <dbReference type="NCBI Taxonomy" id="1450172"/>
    <lineage>
        <taxon>Eukaryota</taxon>
        <taxon>Fungi</taxon>
        <taxon>Dikarya</taxon>
        <taxon>Ascomycota</taxon>
        <taxon>Pezizomycotina</taxon>
        <taxon>Dothideomycetes</taxon>
        <taxon>Pleosporomycetidae</taxon>
        <taxon>Pleosporales</taxon>
        <taxon>Pleosporales incertae sedis</taxon>
        <taxon>Aaosphaeria</taxon>
    </lineage>
</organism>
<evidence type="ECO:0000256" key="1">
    <source>
        <dbReference type="SAM" id="MobiDB-lite"/>
    </source>
</evidence>
<reference evidence="2" key="1">
    <citation type="journal article" date="2020" name="Stud. Mycol.">
        <title>101 Dothideomycetes genomes: a test case for predicting lifestyles and emergence of pathogens.</title>
        <authorList>
            <person name="Haridas S."/>
            <person name="Albert R."/>
            <person name="Binder M."/>
            <person name="Bloem J."/>
            <person name="Labutti K."/>
            <person name="Salamov A."/>
            <person name="Andreopoulos B."/>
            <person name="Baker S."/>
            <person name="Barry K."/>
            <person name="Bills G."/>
            <person name="Bluhm B."/>
            <person name="Cannon C."/>
            <person name="Castanera R."/>
            <person name="Culley D."/>
            <person name="Daum C."/>
            <person name="Ezra D."/>
            <person name="Gonzalez J."/>
            <person name="Henrissat B."/>
            <person name="Kuo A."/>
            <person name="Liang C."/>
            <person name="Lipzen A."/>
            <person name="Lutzoni F."/>
            <person name="Magnuson J."/>
            <person name="Mondo S."/>
            <person name="Nolan M."/>
            <person name="Ohm R."/>
            <person name="Pangilinan J."/>
            <person name="Park H.-J."/>
            <person name="Ramirez L."/>
            <person name="Alfaro M."/>
            <person name="Sun H."/>
            <person name="Tritt A."/>
            <person name="Yoshinaga Y."/>
            <person name="Zwiers L.-H."/>
            <person name="Turgeon B."/>
            <person name="Goodwin S."/>
            <person name="Spatafora J."/>
            <person name="Crous P."/>
            <person name="Grigoriev I."/>
        </authorList>
    </citation>
    <scope>NUCLEOTIDE SEQUENCE</scope>
    <source>
        <strain evidence="2">CBS 175.79</strain>
    </source>
</reference>
<proteinExistence type="predicted"/>
<sequence length="467" mass="51411">MGTIESFLLDIKPLDLSLDAQQDISKTLRDQETFKPPTRHISRLSRHIPKTLKGVTKGTLKTLPNYSYPSPIPQILFSHTPKSLSTPHTNTPPTLPSTNLESSSLTPKTLSQNSDLSMVEGSVDPWFFEPLVHDQEVGMMNGGAAEAADVVSWGSWVENAAWFENTAWVEEAEGTEGSEGSEGSEGTEGAFNPLFNVEDQQSVLNNLDHDLVHDPVTLGWQPEAGQDLLMGDLPLAEQEMGAGGMLLPDLGLELTYPLVGEGQPMAAPQFPMEELPGTGLEYALEPMAQPMPVQAGVPHWPVASHAPAVPRPLVRKPIHLIQNENLVNELTDWALICLGYPGDKSQPWGAIKAAMVGLSNLPSTQDEAKQGAPRWAKTRTKEWQQDIHKNEVGVFADNVRAVCFELLGVIPEANSEHKPRRGRPSSNRRTLAEVVVKEWLNGYEQLKNSKEFKEKRRMENGKRRGGK</sequence>
<dbReference type="EMBL" id="ML978066">
    <property type="protein sequence ID" value="KAF2021373.1"/>
    <property type="molecule type" value="Genomic_DNA"/>
</dbReference>
<evidence type="ECO:0000313" key="2">
    <source>
        <dbReference type="EMBL" id="KAF2021373.1"/>
    </source>
</evidence>
<dbReference type="AlphaFoldDB" id="A0A6A5Y806"/>
<dbReference type="GeneID" id="54283040"/>
<dbReference type="Proteomes" id="UP000799778">
    <property type="component" value="Unassembled WGS sequence"/>
</dbReference>
<keyword evidence="3" id="KW-1185">Reference proteome</keyword>
<accession>A0A6A5Y806</accession>